<dbReference type="PANTHER" id="PTHR10030:SF37">
    <property type="entry name" value="ALPHA-L-FUCOSIDASE-RELATED"/>
    <property type="match status" value="1"/>
</dbReference>
<comment type="function">
    <text evidence="1">Alpha-L-fucosidase is responsible for hydrolyzing the alpha-1,6-linked fucose joined to the reducing-end N-acetylglucosamine of the carbohydrate moieties of glycoproteins.</text>
</comment>
<dbReference type="InterPro" id="IPR016286">
    <property type="entry name" value="FUC_metazoa-typ"/>
</dbReference>
<dbReference type="EMBL" id="CADCSY010000122">
    <property type="protein sequence ID" value="CAA9259433.1"/>
    <property type="molecule type" value="Genomic_DNA"/>
</dbReference>
<sequence>MTTADDLAARTPVSTPGDSSWFTHDRFGMFVHWGLYAAAARHEWVMQREQISPADYEARYLATFDPDLYDPRVWVDAAADAGMRYLVVTTKHHEGFCLWDSGLTDYKAPAAAAGRDLLRPLVDALRERDMRVGFYYSLIDWHHPDFPIDLLHPLRNRTDAAELNAGRSMERYREYLHGQVRELLTDFGRIDVLWADFTYDMAGPTREKVEQREWLRRWVEGMGVPVDSGLRGKGPTDWDAAALLAMVRDLQPAILVNDRLGLREGWDITTPEQVIPEAWPLVGGEPALWETCQTFSGSWGYHRDEHTWKSVEQLVVMLVDTVSKGGNLLLNVGPTGRGEIDERALDRLRGIGRWMRRHAPSIYGCTEAPATISAPRDSRLTYNPSTNRLYLHLLHWPAQPLVWPGMKDRVRWARLLHDGSELQAPIDVLSALRPQAPDVLQLDLPVRRPDVTVPVIELALTDGPRPAA</sequence>
<evidence type="ECO:0000313" key="9">
    <source>
        <dbReference type="EMBL" id="CAA9259433.1"/>
    </source>
</evidence>
<feature type="domain" description="Glycoside hydrolase family 29 N-terminal" evidence="8">
    <location>
        <begin position="20"/>
        <end position="358"/>
    </location>
</feature>
<evidence type="ECO:0000256" key="6">
    <source>
        <dbReference type="ARBA" id="ARBA00023295"/>
    </source>
</evidence>
<evidence type="ECO:0000256" key="7">
    <source>
        <dbReference type="PIRSR" id="PIRSR001092-1"/>
    </source>
</evidence>
<name>A0A6J4IUW8_9ACTN</name>
<dbReference type="GO" id="GO:0016139">
    <property type="term" value="P:glycoside catabolic process"/>
    <property type="evidence" value="ECO:0007669"/>
    <property type="project" value="TreeGrafter"/>
</dbReference>
<dbReference type="Gene3D" id="3.20.20.80">
    <property type="entry name" value="Glycosidases"/>
    <property type="match status" value="1"/>
</dbReference>
<dbReference type="Pfam" id="PF01120">
    <property type="entry name" value="Alpha_L_fucos"/>
    <property type="match status" value="1"/>
</dbReference>
<reference evidence="9" key="1">
    <citation type="submission" date="2020-02" db="EMBL/GenBank/DDBJ databases">
        <authorList>
            <person name="Meier V. D."/>
        </authorList>
    </citation>
    <scope>NUCLEOTIDE SEQUENCE</scope>
    <source>
        <strain evidence="9">AVDCRST_MAG20</strain>
    </source>
</reference>
<evidence type="ECO:0000256" key="3">
    <source>
        <dbReference type="ARBA" id="ARBA00012662"/>
    </source>
</evidence>
<evidence type="ECO:0000256" key="1">
    <source>
        <dbReference type="ARBA" id="ARBA00004071"/>
    </source>
</evidence>
<evidence type="ECO:0000256" key="4">
    <source>
        <dbReference type="ARBA" id="ARBA00022729"/>
    </source>
</evidence>
<dbReference type="SUPFAM" id="SSF51445">
    <property type="entry name" value="(Trans)glycosidases"/>
    <property type="match status" value="1"/>
</dbReference>
<keyword evidence="4" id="KW-0732">Signal</keyword>
<evidence type="ECO:0000259" key="8">
    <source>
        <dbReference type="Pfam" id="PF01120"/>
    </source>
</evidence>
<dbReference type="SMART" id="SM00812">
    <property type="entry name" value="Alpha_L_fucos"/>
    <property type="match status" value="1"/>
</dbReference>
<dbReference type="GO" id="GO:0005764">
    <property type="term" value="C:lysosome"/>
    <property type="evidence" value="ECO:0007669"/>
    <property type="project" value="TreeGrafter"/>
</dbReference>
<evidence type="ECO:0000256" key="5">
    <source>
        <dbReference type="ARBA" id="ARBA00022801"/>
    </source>
</evidence>
<organism evidence="9">
    <name type="scientific">uncultured Acidimicrobiales bacterium</name>
    <dbReference type="NCBI Taxonomy" id="310071"/>
    <lineage>
        <taxon>Bacteria</taxon>
        <taxon>Bacillati</taxon>
        <taxon>Actinomycetota</taxon>
        <taxon>Acidimicrobiia</taxon>
        <taxon>Acidimicrobiales</taxon>
        <taxon>environmental samples</taxon>
    </lineage>
</organism>
<dbReference type="EC" id="3.2.1.51" evidence="3"/>
<dbReference type="GO" id="GO:0006004">
    <property type="term" value="P:fucose metabolic process"/>
    <property type="evidence" value="ECO:0007669"/>
    <property type="project" value="InterPro"/>
</dbReference>
<dbReference type="InterPro" id="IPR057739">
    <property type="entry name" value="Glyco_hydro_29_N"/>
</dbReference>
<dbReference type="InterPro" id="IPR017853">
    <property type="entry name" value="GH"/>
</dbReference>
<protein>
    <recommendedName>
        <fullName evidence="3">alpha-L-fucosidase</fullName>
        <ecNumber evidence="3">3.2.1.51</ecNumber>
    </recommendedName>
</protein>
<dbReference type="AlphaFoldDB" id="A0A6J4IUW8"/>
<comment type="similarity">
    <text evidence="2">Belongs to the glycosyl hydrolase 29 family.</text>
</comment>
<feature type="site" description="May be important for catalysis" evidence="7">
    <location>
        <position position="292"/>
    </location>
</feature>
<keyword evidence="5 9" id="KW-0378">Hydrolase</keyword>
<dbReference type="PIRSF" id="PIRSF001092">
    <property type="entry name" value="Alpha-L-fucosidase"/>
    <property type="match status" value="1"/>
</dbReference>
<dbReference type="PRINTS" id="PR00741">
    <property type="entry name" value="GLHYDRLASE29"/>
</dbReference>
<gene>
    <name evidence="9" type="ORF">AVDCRST_MAG20-2617</name>
</gene>
<keyword evidence="6 9" id="KW-0326">Glycosidase</keyword>
<dbReference type="PANTHER" id="PTHR10030">
    <property type="entry name" value="ALPHA-L-FUCOSIDASE"/>
    <property type="match status" value="1"/>
</dbReference>
<accession>A0A6J4IUW8</accession>
<proteinExistence type="inferred from homology"/>
<evidence type="ECO:0000256" key="2">
    <source>
        <dbReference type="ARBA" id="ARBA00007951"/>
    </source>
</evidence>
<dbReference type="InterPro" id="IPR000933">
    <property type="entry name" value="Glyco_hydro_29"/>
</dbReference>
<dbReference type="GO" id="GO:0004560">
    <property type="term" value="F:alpha-L-fucosidase activity"/>
    <property type="evidence" value="ECO:0007669"/>
    <property type="project" value="UniProtKB-EC"/>
</dbReference>